<keyword evidence="1" id="KW-0472">Membrane</keyword>
<feature type="non-terminal residue" evidence="2">
    <location>
        <position position="147"/>
    </location>
</feature>
<dbReference type="Proteomes" id="UP000757900">
    <property type="component" value="Unassembled WGS sequence"/>
</dbReference>
<dbReference type="AlphaFoldDB" id="A0A929QTR6"/>
<name>A0A929QTR6_ABIDE</name>
<feature type="transmembrane region" description="Helical" evidence="1">
    <location>
        <begin position="12"/>
        <end position="28"/>
    </location>
</feature>
<evidence type="ECO:0000256" key="1">
    <source>
        <dbReference type="SAM" id="Phobius"/>
    </source>
</evidence>
<keyword evidence="1" id="KW-1133">Transmembrane helix</keyword>
<accession>A0A929QTR6</accession>
<feature type="transmembrane region" description="Helical" evidence="1">
    <location>
        <begin position="72"/>
        <end position="88"/>
    </location>
</feature>
<proteinExistence type="predicted"/>
<reference evidence="2" key="1">
    <citation type="submission" date="2020-04" db="EMBL/GenBank/DDBJ databases">
        <title>Deep metagenomics examines the oral microbiome during advanced dental caries in children, revealing novel taxa and co-occurrences with host molecules.</title>
        <authorList>
            <person name="Baker J.L."/>
            <person name="Morton J.T."/>
            <person name="Dinis M."/>
            <person name="Alvarez R."/>
            <person name="Tran N.C."/>
            <person name="Knight R."/>
            <person name="Edlund A."/>
        </authorList>
    </citation>
    <scope>NUCLEOTIDE SEQUENCE</scope>
    <source>
        <strain evidence="2">JCVI_23_bin.16</strain>
    </source>
</reference>
<organism evidence="2 3">
    <name type="scientific">Abiotrophia defectiva</name>
    <name type="common">Streptococcus defectivus</name>
    <dbReference type="NCBI Taxonomy" id="46125"/>
    <lineage>
        <taxon>Bacteria</taxon>
        <taxon>Bacillati</taxon>
        <taxon>Bacillota</taxon>
        <taxon>Bacilli</taxon>
        <taxon>Lactobacillales</taxon>
        <taxon>Aerococcaceae</taxon>
        <taxon>Abiotrophia</taxon>
    </lineage>
</organism>
<gene>
    <name evidence="2" type="ORF">HXK00_05695</name>
</gene>
<evidence type="ECO:0000313" key="3">
    <source>
        <dbReference type="Proteomes" id="UP000757900"/>
    </source>
</evidence>
<sequence>MFIGKLHRSNVVLLAGLFFAATGIGFAFHRELQYALVSLIIASIIDLFVGGFMNQFQSSVAEAAFAKELKTLSSFLIYGVLPGVYLMAVTNAGAFSLIVFALYILAVGIRLAYFNQAAEFQDQVDKRHSVGLPLELGVFAIQVVSLV</sequence>
<keyword evidence="1" id="KW-0812">Transmembrane</keyword>
<evidence type="ECO:0000313" key="2">
    <source>
        <dbReference type="EMBL" id="MBF0935120.1"/>
    </source>
</evidence>
<dbReference type="EMBL" id="JABZFV010000134">
    <property type="protein sequence ID" value="MBF0935120.1"/>
    <property type="molecule type" value="Genomic_DNA"/>
</dbReference>
<protein>
    <submittedName>
        <fullName evidence="2">Uncharacterized protein</fullName>
    </submittedName>
</protein>
<feature type="transmembrane region" description="Helical" evidence="1">
    <location>
        <begin position="94"/>
        <end position="113"/>
    </location>
</feature>
<feature type="transmembrane region" description="Helical" evidence="1">
    <location>
        <begin position="34"/>
        <end position="52"/>
    </location>
</feature>
<comment type="caution">
    <text evidence="2">The sequence shown here is derived from an EMBL/GenBank/DDBJ whole genome shotgun (WGS) entry which is preliminary data.</text>
</comment>